<feature type="transmembrane region" description="Helical" evidence="8">
    <location>
        <begin position="12"/>
        <end position="31"/>
    </location>
</feature>
<keyword evidence="3" id="KW-1003">Cell membrane</keyword>
<evidence type="ECO:0000313" key="10">
    <source>
        <dbReference type="EMBL" id="GIL26085.1"/>
    </source>
</evidence>
<gene>
    <name evidence="10" type="ORF">NUM_13390</name>
</gene>
<dbReference type="GO" id="GO:0005886">
    <property type="term" value="C:plasma membrane"/>
    <property type="evidence" value="ECO:0007669"/>
    <property type="project" value="UniProtKB-SubCell"/>
</dbReference>
<feature type="transmembrane region" description="Helical" evidence="8">
    <location>
        <begin position="307"/>
        <end position="333"/>
    </location>
</feature>
<keyword evidence="5 8" id="KW-1133">Transmembrane helix</keyword>
<comment type="subcellular location">
    <subcellularLocation>
        <location evidence="1">Cell membrane</location>
        <topology evidence="1">Multi-pass membrane protein</topology>
    </subcellularLocation>
</comment>
<dbReference type="Gene3D" id="1.20.1640.10">
    <property type="entry name" value="Multidrug efflux transporter AcrB transmembrane domain"/>
    <property type="match status" value="2"/>
</dbReference>
<evidence type="ECO:0000256" key="4">
    <source>
        <dbReference type="ARBA" id="ARBA00022692"/>
    </source>
</evidence>
<keyword evidence="11" id="KW-1185">Reference proteome</keyword>
<organism evidence="10 11">
    <name type="scientific">Actinocatenispora comari</name>
    <dbReference type="NCBI Taxonomy" id="2807577"/>
    <lineage>
        <taxon>Bacteria</taxon>
        <taxon>Bacillati</taxon>
        <taxon>Actinomycetota</taxon>
        <taxon>Actinomycetes</taxon>
        <taxon>Micromonosporales</taxon>
        <taxon>Micromonosporaceae</taxon>
        <taxon>Actinocatenispora</taxon>
    </lineage>
</organism>
<dbReference type="Pfam" id="PF03176">
    <property type="entry name" value="MMPL"/>
    <property type="match status" value="2"/>
</dbReference>
<feature type="transmembrane region" description="Helical" evidence="8">
    <location>
        <begin position="673"/>
        <end position="693"/>
    </location>
</feature>
<dbReference type="PROSITE" id="PS50156">
    <property type="entry name" value="SSD"/>
    <property type="match status" value="1"/>
</dbReference>
<feature type="region of interest" description="Disordered" evidence="7">
    <location>
        <begin position="354"/>
        <end position="373"/>
    </location>
</feature>
<reference evidence="11" key="1">
    <citation type="journal article" date="2021" name="Int. J. Syst. Evol. Microbiol.">
        <title>Actinocatenispora comari sp. nov., an endophytic actinomycete isolated from aerial parts of Comarum salesowianum.</title>
        <authorList>
            <person name="Oyunbileg N."/>
            <person name="Iizaka Y."/>
            <person name="Hamada M."/>
            <person name="Davaapurev B.O."/>
            <person name="Fukumoto A."/>
            <person name="Tsetseg B."/>
            <person name="Kato F."/>
            <person name="Tamura T."/>
            <person name="Batkhuu J."/>
            <person name="Anzai Y."/>
        </authorList>
    </citation>
    <scope>NUCLEOTIDE SEQUENCE [LARGE SCALE GENOMIC DNA]</scope>
    <source>
        <strain evidence="11">NUM-2625</strain>
    </source>
</reference>
<evidence type="ECO:0000256" key="5">
    <source>
        <dbReference type="ARBA" id="ARBA00022989"/>
    </source>
</evidence>
<protein>
    <submittedName>
        <fullName evidence="10">Putative membrane protein, MmpL family</fullName>
    </submittedName>
</protein>
<feature type="transmembrane region" description="Helical" evidence="8">
    <location>
        <begin position="282"/>
        <end position="301"/>
    </location>
</feature>
<dbReference type="EMBL" id="BOPO01000018">
    <property type="protein sequence ID" value="GIL26085.1"/>
    <property type="molecule type" value="Genomic_DNA"/>
</dbReference>
<dbReference type="SUPFAM" id="SSF82866">
    <property type="entry name" value="Multidrug efflux transporter AcrB transmembrane domain"/>
    <property type="match status" value="2"/>
</dbReference>
<dbReference type="PANTHER" id="PTHR33406:SF11">
    <property type="entry name" value="MEMBRANE PROTEIN SCO6666-RELATED"/>
    <property type="match status" value="1"/>
</dbReference>
<dbReference type="AlphaFoldDB" id="A0A8J4A8C0"/>
<evidence type="ECO:0000256" key="8">
    <source>
        <dbReference type="SAM" id="Phobius"/>
    </source>
</evidence>
<evidence type="ECO:0000313" key="11">
    <source>
        <dbReference type="Proteomes" id="UP000614996"/>
    </source>
</evidence>
<dbReference type="PANTHER" id="PTHR33406">
    <property type="entry name" value="MEMBRANE PROTEIN MJ1562-RELATED"/>
    <property type="match status" value="1"/>
</dbReference>
<evidence type="ECO:0000256" key="7">
    <source>
        <dbReference type="SAM" id="MobiDB-lite"/>
    </source>
</evidence>
<keyword evidence="6 8" id="KW-0472">Membrane</keyword>
<evidence type="ECO:0000256" key="3">
    <source>
        <dbReference type="ARBA" id="ARBA00022475"/>
    </source>
</evidence>
<name>A0A8J4A8C0_9ACTN</name>
<sequence length="767" mass="80210">MGGVLARHRVTVLVVAVLAAALAGAFGGGVADKLSGGGFTDAHSESARVSSALADDFHAGEANLIVLVRGDGRPDQPAVAGPATRLARWAQHADGVAAMQSYWTSGHPASLRSSDGTQALITLRLSGDDDTYMKTAQRLTPQLTEHADGLHLQFAGAAQVYSELNKQTQHDLKISEAIATPVTAVLLILVFGSVVAAVLPLLIGGLSIVTTMLVLELLTHVTSVSTYALNLTTALGLGLAIDYSLFILTRFREELAERGGRGDRATVRAAISATMHTAGRTVLFSAVTVALAMAALAVFPLDFLKSFAYGGVSVVVLAAAGALLVLPALLALLGTRVNKLDVLARWRSRRRATPAAGGATGTESAGDGGAEPAVTGDTGFWHTLAVRVMRRPVPFGLGVIVVLAVLGSPFWHISFGLVDDRQLPASAAVQQASQQLRDDFDSSGDRSVQVVTRDVANSALPGYAARLSTVDNVARVDTATGTYVHGRRVAPPTAANARYRSGDDAWLTVVGTRSPQSDAAQQLVADVRATHSPGHDTLVGGKAAYQYDSTHALMSRLPAAGAIIAIATLVLLFLFTGSVVLPVKAIVLNILSLTATFGAMVFVFQDGHLGALVGHPIATGYLDMTVPVLMFCIAFGLSMDYEVFLLSRIREQYLRTGDNTAAVGTGLQRTGRLITAAALLIALVLVAFGTSQVAMLKMLGIGLALAVLVDATLVRGVLVPAFMRLLGSANWWAPKPLRWLHERVGLAESEPAPATATDRDGEPVPVP</sequence>
<dbReference type="InterPro" id="IPR000731">
    <property type="entry name" value="SSD"/>
</dbReference>
<proteinExistence type="inferred from homology"/>
<dbReference type="Proteomes" id="UP000614996">
    <property type="component" value="Unassembled WGS sequence"/>
</dbReference>
<evidence type="ECO:0000256" key="1">
    <source>
        <dbReference type="ARBA" id="ARBA00004651"/>
    </source>
</evidence>
<feature type="transmembrane region" description="Helical" evidence="8">
    <location>
        <begin position="586"/>
        <end position="604"/>
    </location>
</feature>
<evidence type="ECO:0000259" key="9">
    <source>
        <dbReference type="PROSITE" id="PS50156"/>
    </source>
</evidence>
<feature type="compositionally biased region" description="Low complexity" evidence="7">
    <location>
        <begin position="354"/>
        <end position="365"/>
    </location>
</feature>
<comment type="similarity">
    <text evidence="2">Belongs to the resistance-nodulation-cell division (RND) (TC 2.A.6) family. MmpL subfamily.</text>
</comment>
<feature type="domain" description="SSD" evidence="9">
    <location>
        <begin position="197"/>
        <end position="332"/>
    </location>
</feature>
<feature type="transmembrane region" description="Helical" evidence="8">
    <location>
        <begin position="393"/>
        <end position="413"/>
    </location>
</feature>
<feature type="transmembrane region" description="Helical" evidence="8">
    <location>
        <begin position="624"/>
        <end position="646"/>
    </location>
</feature>
<comment type="caution">
    <text evidence="10">The sequence shown here is derived from an EMBL/GenBank/DDBJ whole genome shotgun (WGS) entry which is preliminary data.</text>
</comment>
<evidence type="ECO:0000256" key="2">
    <source>
        <dbReference type="ARBA" id="ARBA00010157"/>
    </source>
</evidence>
<dbReference type="InterPro" id="IPR050545">
    <property type="entry name" value="Mycobact_MmpL"/>
</dbReference>
<keyword evidence="4 8" id="KW-0812">Transmembrane</keyword>
<feature type="transmembrane region" description="Helical" evidence="8">
    <location>
        <begin position="559"/>
        <end position="581"/>
    </location>
</feature>
<accession>A0A8J4A8C0</accession>
<feature type="transmembrane region" description="Helical" evidence="8">
    <location>
        <begin position="227"/>
        <end position="248"/>
    </location>
</feature>
<feature type="transmembrane region" description="Helical" evidence="8">
    <location>
        <begin position="699"/>
        <end position="718"/>
    </location>
</feature>
<evidence type="ECO:0000256" key="6">
    <source>
        <dbReference type="ARBA" id="ARBA00023136"/>
    </source>
</evidence>
<feature type="transmembrane region" description="Helical" evidence="8">
    <location>
        <begin position="182"/>
        <end position="215"/>
    </location>
</feature>
<dbReference type="InterPro" id="IPR004869">
    <property type="entry name" value="MMPL_dom"/>
</dbReference>